<evidence type="ECO:0000313" key="3">
    <source>
        <dbReference type="Proteomes" id="UP000673975"/>
    </source>
</evidence>
<dbReference type="EMBL" id="JAFIDN010000006">
    <property type="protein sequence ID" value="MBP3192762.1"/>
    <property type="molecule type" value="Genomic_DNA"/>
</dbReference>
<dbReference type="GO" id="GO:0016787">
    <property type="term" value="F:hydrolase activity"/>
    <property type="evidence" value="ECO:0007669"/>
    <property type="project" value="UniProtKB-KW"/>
</dbReference>
<feature type="transmembrane region" description="Helical" evidence="1">
    <location>
        <begin position="154"/>
        <end position="171"/>
    </location>
</feature>
<gene>
    <name evidence="2" type="ORF">NATSA_08810</name>
</gene>
<dbReference type="PANTHER" id="PTHR40031:SF1">
    <property type="entry name" value="MEMBRANE-BOUND METAL-DEPENDENT HYDROLASE"/>
    <property type="match status" value="1"/>
</dbReference>
<keyword evidence="3" id="KW-1185">Reference proteome</keyword>
<feature type="transmembrane region" description="Helical" evidence="1">
    <location>
        <begin position="59"/>
        <end position="78"/>
    </location>
</feature>
<dbReference type="PANTHER" id="PTHR40031">
    <property type="entry name" value="HYPOTHETICAL MEMBRANE SPANNING PROTEIN"/>
    <property type="match status" value="1"/>
</dbReference>
<dbReference type="InterPro" id="IPR007404">
    <property type="entry name" value="YdjM-like"/>
</dbReference>
<name>A0A8J7RTM2_9BACT</name>
<feature type="transmembrane region" description="Helical" evidence="1">
    <location>
        <begin position="90"/>
        <end position="111"/>
    </location>
</feature>
<dbReference type="Pfam" id="PF04307">
    <property type="entry name" value="YdjM"/>
    <property type="match status" value="1"/>
</dbReference>
<dbReference type="AlphaFoldDB" id="A0A8J7RTM2"/>
<keyword evidence="1" id="KW-0812">Transmembrane</keyword>
<organism evidence="2 3">
    <name type="scientific">Natronogracilivirga saccharolytica</name>
    <dbReference type="NCBI Taxonomy" id="2812953"/>
    <lineage>
        <taxon>Bacteria</taxon>
        <taxon>Pseudomonadati</taxon>
        <taxon>Balneolota</taxon>
        <taxon>Balneolia</taxon>
        <taxon>Balneolales</taxon>
        <taxon>Cyclonatronaceae</taxon>
        <taxon>Natronogracilivirga</taxon>
    </lineage>
</organism>
<keyword evidence="1" id="KW-1133">Transmembrane helix</keyword>
<reference evidence="2" key="1">
    <citation type="submission" date="2021-02" db="EMBL/GenBank/DDBJ databases">
        <title>Natronogracilivirga saccharolytica gen. nov. sp. nov. a new anaerobic, haloalkiliphilic carbohydrate-fermenting bacterium from soda lake and proposing of Cyclonatronumiaceae fam. nov. in the phylum Balneolaeota.</title>
        <authorList>
            <person name="Zhilina T.N."/>
            <person name="Sorokin D.Y."/>
            <person name="Zavarzina D.G."/>
            <person name="Toshchakov S.V."/>
            <person name="Kublanov I.V."/>
        </authorList>
    </citation>
    <scope>NUCLEOTIDE SEQUENCE</scope>
    <source>
        <strain evidence="2">Z-1702</strain>
    </source>
</reference>
<feature type="transmembrane region" description="Helical" evidence="1">
    <location>
        <begin position="123"/>
        <end position="147"/>
    </location>
</feature>
<evidence type="ECO:0000313" key="2">
    <source>
        <dbReference type="EMBL" id="MBP3192762.1"/>
    </source>
</evidence>
<comment type="caution">
    <text evidence="2">The sequence shown here is derived from an EMBL/GenBank/DDBJ whole genome shotgun (WGS) entry which is preliminary data.</text>
</comment>
<sequence length="334" mass="38112">MDPLTHALTGAAAAQSVAPEEKHRPAAFTAAIAGLLPDVETFMHMPSDPLFNIEIHRQFTHAFLFIPVGALLTAGLLWYVMRRHLSFRELFFYSFLGFATHGLLDAATSYGTELLWPFADTRFAWNLLPIIDPLLTGVMAVLTTAAFYYRKRMFGWIFFGWLLLYLTFGFVQRERGISAAGELAEDRGHRIERLVVKPTIGNLLLWRSTYIAGDTVHVDAIRSGIFSPQIIYEGDAAPIIRPETDFAEWKGTTLYNDLLRFRRFSDGYLIRHPEKDDIIGDARYSMIPNDLNPLWGIRADTTRPDRHVPFLNFRDAGQEVRQTFIDQLTGRENR</sequence>
<keyword evidence="2" id="KW-0378">Hydrolase</keyword>
<evidence type="ECO:0000256" key="1">
    <source>
        <dbReference type="SAM" id="Phobius"/>
    </source>
</evidence>
<protein>
    <submittedName>
        <fullName evidence="2">Metal-dependent hydrolase</fullName>
    </submittedName>
</protein>
<accession>A0A8J7RTM2</accession>
<proteinExistence type="predicted"/>
<dbReference type="InterPro" id="IPR053170">
    <property type="entry name" value="Transcription_regulator"/>
</dbReference>
<keyword evidence="1" id="KW-0472">Membrane</keyword>
<dbReference type="Proteomes" id="UP000673975">
    <property type="component" value="Unassembled WGS sequence"/>
</dbReference>
<dbReference type="RefSeq" id="WP_210511784.1">
    <property type="nucleotide sequence ID" value="NZ_JAFIDN010000006.1"/>
</dbReference>